<evidence type="ECO:0000256" key="2">
    <source>
        <dbReference type="ARBA" id="ARBA00022723"/>
    </source>
</evidence>
<keyword evidence="3" id="KW-0408">Iron</keyword>
<dbReference type="GO" id="GO:0051537">
    <property type="term" value="F:2 iron, 2 sulfur cluster binding"/>
    <property type="evidence" value="ECO:0007669"/>
    <property type="project" value="UniProtKB-KW"/>
</dbReference>
<dbReference type="InterPro" id="IPR052950">
    <property type="entry name" value="CISD"/>
</dbReference>
<protein>
    <submittedName>
        <fullName evidence="6">CDGSH iron-sulfur domain-containing protein</fullName>
    </submittedName>
</protein>
<reference evidence="6 7" key="1">
    <citation type="journal article" date="2018" name="Int. J. Syst. Bacteriol.">
        <title>Oceaniradius stylonemae gen. nov., sp. nov., isolated from a red alga, Stylonema cornu-cervi.</title>
        <authorList>
            <person name="Jeong S."/>
        </authorList>
    </citation>
    <scope>NUCLEOTIDE SEQUENCE [LARGE SCALE GENOMIC DNA]</scope>
    <source>
        <strain evidence="6 7">StC1</strain>
    </source>
</reference>
<feature type="domain" description="Iron-binding zinc finger CDGSH type" evidence="5">
    <location>
        <begin position="9"/>
        <end position="46"/>
    </location>
</feature>
<dbReference type="EMBL" id="QFWV02000005">
    <property type="protein sequence ID" value="RKF06979.1"/>
    <property type="molecule type" value="Genomic_DNA"/>
</dbReference>
<dbReference type="RefSeq" id="WP_109766686.1">
    <property type="nucleotide sequence ID" value="NZ_QFWV02000005.1"/>
</dbReference>
<keyword evidence="1" id="KW-0001">2Fe-2S</keyword>
<evidence type="ECO:0000259" key="5">
    <source>
        <dbReference type="SMART" id="SM00704"/>
    </source>
</evidence>
<keyword evidence="7" id="KW-1185">Reference proteome</keyword>
<sequence>MTKGAVAATAPIRVEVEQGKAYFWCTCGQSAKQPFCDGSHSSAQAALTQQCPIGSQTNL</sequence>
<evidence type="ECO:0000313" key="7">
    <source>
        <dbReference type="Proteomes" id="UP000246132"/>
    </source>
</evidence>
<evidence type="ECO:0000256" key="4">
    <source>
        <dbReference type="ARBA" id="ARBA00023014"/>
    </source>
</evidence>
<accession>A0A3A8AD80</accession>
<organism evidence="6 7">
    <name type="scientific">Oceaniradius stylonematis</name>
    <dbReference type="NCBI Taxonomy" id="2184161"/>
    <lineage>
        <taxon>Bacteria</taxon>
        <taxon>Pseudomonadati</taxon>
        <taxon>Pseudomonadota</taxon>
        <taxon>Alphaproteobacteria</taxon>
        <taxon>Hyphomicrobiales</taxon>
        <taxon>Ahrensiaceae</taxon>
        <taxon>Oceaniradius</taxon>
    </lineage>
</organism>
<evidence type="ECO:0000313" key="6">
    <source>
        <dbReference type="EMBL" id="RKF06979.1"/>
    </source>
</evidence>
<proteinExistence type="predicted"/>
<dbReference type="PANTHER" id="PTHR46491:SF3">
    <property type="entry name" value="CDGSH IRON-SULFUR DOMAIN-CONTAINING PROTEIN 3, MITOCHONDRIAL"/>
    <property type="match status" value="1"/>
</dbReference>
<dbReference type="Pfam" id="PF09360">
    <property type="entry name" value="zf-CDGSH"/>
    <property type="match status" value="1"/>
</dbReference>
<keyword evidence="2" id="KW-0479">Metal-binding</keyword>
<dbReference type="AlphaFoldDB" id="A0A3A8AD80"/>
<dbReference type="SMART" id="SM00704">
    <property type="entry name" value="ZnF_CDGSH"/>
    <property type="match status" value="1"/>
</dbReference>
<evidence type="ECO:0000256" key="1">
    <source>
        <dbReference type="ARBA" id="ARBA00022714"/>
    </source>
</evidence>
<dbReference type="OrthoDB" id="9795032at2"/>
<comment type="caution">
    <text evidence="6">The sequence shown here is derived from an EMBL/GenBank/DDBJ whole genome shotgun (WGS) entry which is preliminary data.</text>
</comment>
<dbReference type="PANTHER" id="PTHR46491">
    <property type="entry name" value="CDGSH IRON SULFUR DOMAIN PROTEIN HOMOLOG"/>
    <property type="match status" value="1"/>
</dbReference>
<evidence type="ECO:0000256" key="3">
    <source>
        <dbReference type="ARBA" id="ARBA00023004"/>
    </source>
</evidence>
<dbReference type="Gene3D" id="3.40.5.90">
    <property type="entry name" value="CDGSH iron-sulfur domain, mitoNEET-type"/>
    <property type="match status" value="1"/>
</dbReference>
<dbReference type="Proteomes" id="UP000246132">
    <property type="component" value="Unassembled WGS sequence"/>
</dbReference>
<gene>
    <name evidence="6" type="ORF">DEM25_009320</name>
</gene>
<name>A0A3A8AD80_9HYPH</name>
<dbReference type="InterPro" id="IPR042216">
    <property type="entry name" value="MitoNEET_CISD"/>
</dbReference>
<dbReference type="GO" id="GO:0046872">
    <property type="term" value="F:metal ion binding"/>
    <property type="evidence" value="ECO:0007669"/>
    <property type="project" value="UniProtKB-KW"/>
</dbReference>
<dbReference type="InterPro" id="IPR018967">
    <property type="entry name" value="FeS-contain_CDGSH-typ"/>
</dbReference>
<keyword evidence="4" id="KW-0411">Iron-sulfur</keyword>
<dbReference type="GO" id="GO:0005737">
    <property type="term" value="C:cytoplasm"/>
    <property type="evidence" value="ECO:0007669"/>
    <property type="project" value="UniProtKB-ARBA"/>
</dbReference>